<evidence type="ECO:0000256" key="15">
    <source>
        <dbReference type="PIRSR" id="PIRSR611782-2"/>
    </source>
</evidence>
<feature type="binding site" evidence="15">
    <location>
        <begin position="215"/>
        <end position="217"/>
    </location>
    <ligand>
        <name>substrate</name>
    </ligand>
</feature>
<evidence type="ECO:0000313" key="18">
    <source>
        <dbReference type="EMBL" id="GEP30380.1"/>
    </source>
</evidence>
<dbReference type="PANTHER" id="PTHR22939:SF130">
    <property type="entry name" value="PERIPLASMIC SERINE ENDOPROTEASE DEGP-LIKE-RELATED"/>
    <property type="match status" value="1"/>
</dbReference>
<dbReference type="Proteomes" id="UP000321337">
    <property type="component" value="Unassembled WGS sequence"/>
</dbReference>
<dbReference type="Pfam" id="PF13180">
    <property type="entry name" value="PDZ_2"/>
    <property type="match status" value="1"/>
</dbReference>
<evidence type="ECO:0000256" key="4">
    <source>
        <dbReference type="ARBA" id="ARBA00013035"/>
    </source>
</evidence>
<feature type="active site" description="Charge relay system" evidence="14">
    <location>
        <position position="144"/>
    </location>
</feature>
<evidence type="ECO:0000256" key="11">
    <source>
        <dbReference type="ARBA" id="ARBA00022825"/>
    </source>
</evidence>
<dbReference type="FunFam" id="2.40.10.120:FF:000007">
    <property type="entry name" value="Periplasmic serine endoprotease DegP-like"/>
    <property type="match status" value="1"/>
</dbReference>
<comment type="similarity">
    <text evidence="3">Belongs to the peptidase S1C family.</text>
</comment>
<keyword evidence="10" id="KW-0378">Hydrolase</keyword>
<dbReference type="Pfam" id="PF13365">
    <property type="entry name" value="Trypsin_2"/>
    <property type="match status" value="1"/>
</dbReference>
<dbReference type="EMBL" id="BKAD01000013">
    <property type="protein sequence ID" value="GEP30380.1"/>
    <property type="molecule type" value="Genomic_DNA"/>
</dbReference>
<feature type="chain" id="PRO_5038721510" description="Probable periplasmic serine endoprotease DegP-like" evidence="16">
    <location>
        <begin position="21"/>
        <end position="471"/>
    </location>
</feature>
<dbReference type="InterPro" id="IPR001478">
    <property type="entry name" value="PDZ"/>
</dbReference>
<comment type="subcellular location">
    <subcellularLocation>
        <location evidence="2">Periplasm</location>
    </subcellularLocation>
</comment>
<dbReference type="SUPFAM" id="SSF50494">
    <property type="entry name" value="Trypsin-like serine proteases"/>
    <property type="match status" value="1"/>
</dbReference>
<feature type="signal peptide" evidence="16">
    <location>
        <begin position="1"/>
        <end position="20"/>
    </location>
</feature>
<proteinExistence type="inferred from homology"/>
<dbReference type="PANTHER" id="PTHR22939">
    <property type="entry name" value="SERINE PROTEASE FAMILY S1C HTRA-RELATED"/>
    <property type="match status" value="1"/>
</dbReference>
<keyword evidence="6" id="KW-0645">Protease</keyword>
<keyword evidence="7 16" id="KW-0732">Signal</keyword>
<dbReference type="InterPro" id="IPR001940">
    <property type="entry name" value="Peptidase_S1C"/>
</dbReference>
<gene>
    <name evidence="18" type="ORF">TPL01_15180</name>
</gene>
<feature type="domain" description="PDZ" evidence="17">
    <location>
        <begin position="266"/>
        <end position="325"/>
    </location>
</feature>
<dbReference type="AlphaFoldDB" id="A0A512L7B8"/>
<evidence type="ECO:0000256" key="8">
    <source>
        <dbReference type="ARBA" id="ARBA00022737"/>
    </source>
</evidence>
<reference evidence="18 19" key="1">
    <citation type="submission" date="2019-07" db="EMBL/GenBank/DDBJ databases">
        <title>Whole genome shotgun sequence of Thiobacillus plumbophilus NBRC 107929.</title>
        <authorList>
            <person name="Hosoyama A."/>
            <person name="Uohara A."/>
            <person name="Ohji S."/>
            <person name="Ichikawa N."/>
        </authorList>
    </citation>
    <scope>NUCLEOTIDE SEQUENCE [LARGE SCALE GENOMIC DNA]</scope>
    <source>
        <strain evidence="18 19">NBRC 107929</strain>
    </source>
</reference>
<sequence>MKKVMWVWALWLMLASFAWARELPDFTELVQKYGPTVVNITSTQLVKSGSAGGQGQAMSEDDMLEFFRRFMAPVPGMPDGGMPQQRQAPSEVPVRSSGSGFIISPDGYILTNAHVVDGADEVTVKLTDRREFRAKVIGADDSSDVALIKINASNLPRVTIGNPDQLKVGEWVIAIGSPFGFENSVTAGIVSAKGRALPSDNYVPFIQTDAAVNPGNSGGPLFNMKGEVVGINSQILSRSGGYMGLSFAIPIDVAMQVADQLKTQGKVSRGRLGVVIQEVNAGNADAFGLPKPAGALVSGVEKGSPAEKAGVQVGDVILKFDGKTIDRSFDLPRLVAATKPGSRAMLEVWRNRALKNISVTVGALPDAKTAASGKPAKTSRMPNKVGLVLADIDEAQRHALGVSHGVKVEEAQGAAARAGIQPGDLILAVSNIPVKSVAQFNQLLAGAAASKRVALLVKRGEDTVYIPLRMP</sequence>
<feature type="binding site" evidence="15">
    <location>
        <position position="144"/>
    </location>
    <ligand>
        <name>substrate</name>
    </ligand>
</feature>
<dbReference type="GO" id="GO:0004252">
    <property type="term" value="F:serine-type endopeptidase activity"/>
    <property type="evidence" value="ECO:0007669"/>
    <property type="project" value="InterPro"/>
</dbReference>
<comment type="caution">
    <text evidence="18">The sequence shown here is derived from an EMBL/GenBank/DDBJ whole genome shotgun (WGS) entry which is preliminary data.</text>
</comment>
<dbReference type="GO" id="GO:0042597">
    <property type="term" value="C:periplasmic space"/>
    <property type="evidence" value="ECO:0007669"/>
    <property type="project" value="UniProtKB-SubCell"/>
</dbReference>
<dbReference type="GO" id="GO:0006508">
    <property type="term" value="P:proteolysis"/>
    <property type="evidence" value="ECO:0007669"/>
    <property type="project" value="UniProtKB-KW"/>
</dbReference>
<evidence type="ECO:0000256" key="13">
    <source>
        <dbReference type="ARBA" id="ARBA00032850"/>
    </source>
</evidence>
<dbReference type="EC" id="3.4.21.107" evidence="4"/>
<keyword evidence="8" id="KW-0677">Repeat</keyword>
<evidence type="ECO:0000313" key="19">
    <source>
        <dbReference type="Proteomes" id="UP000321337"/>
    </source>
</evidence>
<dbReference type="RefSeq" id="WP_174861839.1">
    <property type="nucleotide sequence ID" value="NZ_AP021884.1"/>
</dbReference>
<feature type="active site" description="Charge relay system" evidence="14">
    <location>
        <position position="217"/>
    </location>
</feature>
<evidence type="ECO:0000256" key="1">
    <source>
        <dbReference type="ARBA" id="ARBA00001772"/>
    </source>
</evidence>
<dbReference type="InterPro" id="IPR011782">
    <property type="entry name" value="Pept_S1C_Do"/>
</dbReference>
<evidence type="ECO:0000256" key="9">
    <source>
        <dbReference type="ARBA" id="ARBA00022764"/>
    </source>
</evidence>
<dbReference type="NCBIfam" id="TIGR02037">
    <property type="entry name" value="degP_htrA_DO"/>
    <property type="match status" value="1"/>
</dbReference>
<dbReference type="InterPro" id="IPR036034">
    <property type="entry name" value="PDZ_sf"/>
</dbReference>
<dbReference type="Gene3D" id="2.30.42.10">
    <property type="match status" value="2"/>
</dbReference>
<dbReference type="SMART" id="SM00228">
    <property type="entry name" value="PDZ"/>
    <property type="match status" value="2"/>
</dbReference>
<dbReference type="Gene3D" id="2.40.10.120">
    <property type="match status" value="1"/>
</dbReference>
<protein>
    <recommendedName>
        <fullName evidence="5">Probable periplasmic serine endoprotease DegP-like</fullName>
        <ecNumber evidence="4">3.4.21.107</ecNumber>
    </recommendedName>
    <alternativeName>
        <fullName evidence="13">Protease Do</fullName>
    </alternativeName>
</protein>
<comment type="catalytic activity">
    <reaction evidence="1">
        <text>Acts on substrates that are at least partially unfolded. The cleavage site P1 residue is normally between a pair of hydrophobic residues, such as Val-|-Val.</text>
        <dbReference type="EC" id="3.4.21.107"/>
    </reaction>
</comment>
<evidence type="ECO:0000256" key="14">
    <source>
        <dbReference type="PIRSR" id="PIRSR611782-1"/>
    </source>
</evidence>
<evidence type="ECO:0000256" key="12">
    <source>
        <dbReference type="ARBA" id="ARBA00023016"/>
    </source>
</evidence>
<evidence type="ECO:0000256" key="16">
    <source>
        <dbReference type="SAM" id="SignalP"/>
    </source>
</evidence>
<organism evidence="18 19">
    <name type="scientific">Sulfuriferula plumbiphila</name>
    <dbReference type="NCBI Taxonomy" id="171865"/>
    <lineage>
        <taxon>Bacteria</taxon>
        <taxon>Pseudomonadati</taxon>
        <taxon>Pseudomonadota</taxon>
        <taxon>Betaproteobacteria</taxon>
        <taxon>Nitrosomonadales</taxon>
        <taxon>Sulfuricellaceae</taxon>
        <taxon>Sulfuriferula</taxon>
    </lineage>
</organism>
<feature type="active site" description="Charge relay system" evidence="14">
    <location>
        <position position="114"/>
    </location>
</feature>
<dbReference type="CDD" id="cd10839">
    <property type="entry name" value="cpPDZ1_DegP-like"/>
    <property type="match status" value="1"/>
</dbReference>
<dbReference type="PROSITE" id="PS50106">
    <property type="entry name" value="PDZ"/>
    <property type="match status" value="2"/>
</dbReference>
<evidence type="ECO:0000256" key="7">
    <source>
        <dbReference type="ARBA" id="ARBA00022729"/>
    </source>
</evidence>
<evidence type="ECO:0000256" key="10">
    <source>
        <dbReference type="ARBA" id="ARBA00022801"/>
    </source>
</evidence>
<evidence type="ECO:0000256" key="6">
    <source>
        <dbReference type="ARBA" id="ARBA00022670"/>
    </source>
</evidence>
<keyword evidence="9" id="KW-0574">Periplasm</keyword>
<dbReference type="Pfam" id="PF17820">
    <property type="entry name" value="PDZ_6"/>
    <property type="match status" value="1"/>
</dbReference>
<feature type="binding site" evidence="15">
    <location>
        <position position="114"/>
    </location>
    <ligand>
        <name>substrate</name>
    </ligand>
</feature>
<evidence type="ECO:0000256" key="3">
    <source>
        <dbReference type="ARBA" id="ARBA00010541"/>
    </source>
</evidence>
<dbReference type="InterPro" id="IPR041489">
    <property type="entry name" value="PDZ_6"/>
</dbReference>
<dbReference type="SUPFAM" id="SSF50156">
    <property type="entry name" value="PDZ domain-like"/>
    <property type="match status" value="2"/>
</dbReference>
<accession>A0A512L7B8</accession>
<feature type="domain" description="PDZ" evidence="17">
    <location>
        <begin position="407"/>
        <end position="461"/>
    </location>
</feature>
<keyword evidence="12" id="KW-0346">Stress response</keyword>
<evidence type="ECO:0000256" key="5">
    <source>
        <dbReference type="ARBA" id="ARBA00013958"/>
    </source>
</evidence>
<name>A0A512L7B8_9PROT</name>
<evidence type="ECO:0000256" key="2">
    <source>
        <dbReference type="ARBA" id="ARBA00004418"/>
    </source>
</evidence>
<evidence type="ECO:0000259" key="17">
    <source>
        <dbReference type="PROSITE" id="PS50106"/>
    </source>
</evidence>
<dbReference type="PRINTS" id="PR00834">
    <property type="entry name" value="PROTEASES2C"/>
</dbReference>
<keyword evidence="11" id="KW-0720">Serine protease</keyword>
<keyword evidence="19" id="KW-1185">Reference proteome</keyword>
<dbReference type="InterPro" id="IPR009003">
    <property type="entry name" value="Peptidase_S1_PA"/>
</dbReference>